<name>A0ABR3N5X4_9TELE</name>
<evidence type="ECO:0000313" key="1">
    <source>
        <dbReference type="EMBL" id="KAL1272340.1"/>
    </source>
</evidence>
<sequence length="79" mass="9083">MMHWAGRIEKELEKVLQLVTGVQQMKGIYVDKRNHFGVERNTPKQLVEKVAGDIARLLNRKRKALEILKVPFAVLVGVF</sequence>
<dbReference type="Proteomes" id="UP001558613">
    <property type="component" value="Unassembled WGS sequence"/>
</dbReference>
<keyword evidence="2" id="KW-1185">Reference proteome</keyword>
<comment type="caution">
    <text evidence="1">The sequence shown here is derived from an EMBL/GenBank/DDBJ whole genome shotgun (WGS) entry which is preliminary data.</text>
</comment>
<accession>A0ABR3N5X4</accession>
<feature type="non-terminal residue" evidence="1">
    <location>
        <position position="1"/>
    </location>
</feature>
<protein>
    <submittedName>
        <fullName evidence="1">Uncharacterized protein</fullName>
    </submittedName>
</protein>
<gene>
    <name evidence="1" type="ORF">QQF64_028202</name>
</gene>
<organism evidence="1 2">
    <name type="scientific">Cirrhinus molitorella</name>
    <name type="common">mud carp</name>
    <dbReference type="NCBI Taxonomy" id="172907"/>
    <lineage>
        <taxon>Eukaryota</taxon>
        <taxon>Metazoa</taxon>
        <taxon>Chordata</taxon>
        <taxon>Craniata</taxon>
        <taxon>Vertebrata</taxon>
        <taxon>Euteleostomi</taxon>
        <taxon>Actinopterygii</taxon>
        <taxon>Neopterygii</taxon>
        <taxon>Teleostei</taxon>
        <taxon>Ostariophysi</taxon>
        <taxon>Cypriniformes</taxon>
        <taxon>Cyprinidae</taxon>
        <taxon>Labeoninae</taxon>
        <taxon>Labeonini</taxon>
        <taxon>Cirrhinus</taxon>
    </lineage>
</organism>
<dbReference type="EMBL" id="JAYMGO010000006">
    <property type="protein sequence ID" value="KAL1272340.1"/>
    <property type="molecule type" value="Genomic_DNA"/>
</dbReference>
<evidence type="ECO:0000313" key="2">
    <source>
        <dbReference type="Proteomes" id="UP001558613"/>
    </source>
</evidence>
<proteinExistence type="predicted"/>
<reference evidence="1 2" key="1">
    <citation type="submission" date="2023-09" db="EMBL/GenBank/DDBJ databases">
        <authorList>
            <person name="Wang M."/>
        </authorList>
    </citation>
    <scope>NUCLEOTIDE SEQUENCE [LARGE SCALE GENOMIC DNA]</scope>
    <source>
        <strain evidence="1">GT-2023</strain>
        <tissue evidence="1">Liver</tissue>
    </source>
</reference>